<dbReference type="Proteomes" id="UP000836387">
    <property type="component" value="Unassembled WGS sequence"/>
</dbReference>
<reference evidence="1" key="2">
    <citation type="submission" date="2021-10" db="EMBL/GenBank/DDBJ databases">
        <authorList>
            <person name="Piombo E."/>
        </authorList>
    </citation>
    <scope>NUCLEOTIDE SEQUENCE</scope>
</reference>
<dbReference type="EMBL" id="CADEHS020000646">
    <property type="protein sequence ID" value="CAG9957020.1"/>
    <property type="molecule type" value="Genomic_DNA"/>
</dbReference>
<evidence type="ECO:0000313" key="2">
    <source>
        <dbReference type="Proteomes" id="UP000836387"/>
    </source>
</evidence>
<organism evidence="1 2">
    <name type="scientific">Clonostachys rosea f. rosea IK726</name>
    <dbReference type="NCBI Taxonomy" id="1349383"/>
    <lineage>
        <taxon>Eukaryota</taxon>
        <taxon>Fungi</taxon>
        <taxon>Dikarya</taxon>
        <taxon>Ascomycota</taxon>
        <taxon>Pezizomycotina</taxon>
        <taxon>Sordariomycetes</taxon>
        <taxon>Hypocreomycetidae</taxon>
        <taxon>Hypocreales</taxon>
        <taxon>Bionectriaceae</taxon>
        <taxon>Clonostachys</taxon>
    </lineage>
</organism>
<keyword evidence="2" id="KW-1185">Reference proteome</keyword>
<protein>
    <submittedName>
        <fullName evidence="1">Uncharacterized protein</fullName>
    </submittedName>
</protein>
<reference evidence="1" key="1">
    <citation type="submission" date="2020-04" db="EMBL/GenBank/DDBJ databases">
        <authorList>
            <person name="Broberg M."/>
        </authorList>
    </citation>
    <scope>NUCLEOTIDE SEQUENCE</scope>
</reference>
<name>A0ACA9UXA8_BIOOC</name>
<comment type="caution">
    <text evidence="1">The sequence shown here is derived from an EMBL/GenBank/DDBJ whole genome shotgun (WGS) entry which is preliminary data.</text>
</comment>
<proteinExistence type="predicted"/>
<sequence>MRHIFPKKRERGAGGRAGDDLIENQVILPRAPQKNDASLPTLSHLSTEVITMIIDVLYNDSPASADELACTSSFYYHLTRYRQYREVCVAISTTTNEVAFQNRLVVVEKEGLLPAIRRVRVRIGAIDKQKCTTTMIEFIGKMMTLADLEWRYAKNIKMSTCVPNQLISLLQSRPQVRLHAGVSPPSVLHPRSEHDLEYNLYRLEGLKNLSSFQVRFTYRKSKICDFISPCVKHMLMSCPNLRKLTIDIKRRAWAHDRLSEHYAGFGFMDGERLPALEELNLVNYKFGHAEDGELPWPWERCIGYPGSGDEIIYWAETFDWSILRRLHLHQVTLTKELAPKLVSLQEVSVYGYEAQRFFQSLPVGLSTIRVGDIFMIGLEALVRHGRCLKTLDLQSHYYHCYNPPQYISSSWLLIIQQECPHIRDLAIDVGRDGEWPYERLDILAGFPQLQNLTIRLDSGRPNGRPNKIRQPYVTYSAVCHLFSYLLSQRSSAMKPLRQLTINTGLFHDWDTPTLREWARDIAITFSCRVSGAGGGDNSNGSLNVRCQHLSDEENQQLATSTPGSNASIGSNRRLRIAQQGPVACEWHDPS</sequence>
<gene>
    <name evidence="1" type="ORF">CRV2_00015579</name>
</gene>
<evidence type="ECO:0000313" key="1">
    <source>
        <dbReference type="EMBL" id="CAG9957020.1"/>
    </source>
</evidence>
<accession>A0ACA9UXA8</accession>